<name>A0A9P6Q5R7_9FUNG</name>
<feature type="compositionally biased region" description="Acidic residues" evidence="1">
    <location>
        <begin position="673"/>
        <end position="682"/>
    </location>
</feature>
<dbReference type="OrthoDB" id="2434330at2759"/>
<evidence type="ECO:0000256" key="1">
    <source>
        <dbReference type="SAM" id="MobiDB-lite"/>
    </source>
</evidence>
<feature type="compositionally biased region" description="Basic and acidic residues" evidence="1">
    <location>
        <begin position="683"/>
        <end position="693"/>
    </location>
</feature>
<dbReference type="InterPro" id="IPR032675">
    <property type="entry name" value="LRR_dom_sf"/>
</dbReference>
<dbReference type="EMBL" id="JAAAJB010000316">
    <property type="protein sequence ID" value="KAG0258648.1"/>
    <property type="molecule type" value="Genomic_DNA"/>
</dbReference>
<gene>
    <name evidence="2" type="ORF">DFQ27_004524</name>
</gene>
<dbReference type="SUPFAM" id="SSF52047">
    <property type="entry name" value="RNI-like"/>
    <property type="match status" value="2"/>
</dbReference>
<keyword evidence="3" id="KW-1185">Reference proteome</keyword>
<feature type="compositionally biased region" description="Basic and acidic residues" evidence="1">
    <location>
        <begin position="657"/>
        <end position="672"/>
    </location>
</feature>
<comment type="caution">
    <text evidence="2">The sequence shown here is derived from an EMBL/GenBank/DDBJ whole genome shotgun (WGS) entry which is preliminary data.</text>
</comment>
<dbReference type="Proteomes" id="UP000807716">
    <property type="component" value="Unassembled WGS sequence"/>
</dbReference>
<feature type="region of interest" description="Disordered" evidence="1">
    <location>
        <begin position="657"/>
        <end position="722"/>
    </location>
</feature>
<reference evidence="2" key="1">
    <citation type="journal article" date="2020" name="Fungal Divers.">
        <title>Resolving the Mortierellaceae phylogeny through synthesis of multi-gene phylogenetics and phylogenomics.</title>
        <authorList>
            <person name="Vandepol N."/>
            <person name="Liber J."/>
            <person name="Desiro A."/>
            <person name="Na H."/>
            <person name="Kennedy M."/>
            <person name="Barry K."/>
            <person name="Grigoriev I.V."/>
            <person name="Miller A.N."/>
            <person name="O'Donnell K."/>
            <person name="Stajich J.E."/>
            <person name="Bonito G."/>
        </authorList>
    </citation>
    <scope>NUCLEOTIDE SEQUENCE</scope>
    <source>
        <strain evidence="2">BC1065</strain>
    </source>
</reference>
<evidence type="ECO:0000313" key="3">
    <source>
        <dbReference type="Proteomes" id="UP000807716"/>
    </source>
</evidence>
<dbReference type="Gene3D" id="3.80.10.10">
    <property type="entry name" value="Ribonuclease Inhibitor"/>
    <property type="match status" value="1"/>
</dbReference>
<protein>
    <submittedName>
        <fullName evidence="2">Uncharacterized protein</fullName>
    </submittedName>
</protein>
<dbReference type="AlphaFoldDB" id="A0A9P6Q5R7"/>
<accession>A0A9P6Q5R7</accession>
<feature type="compositionally biased region" description="Basic residues" evidence="1">
    <location>
        <begin position="699"/>
        <end position="710"/>
    </location>
</feature>
<proteinExistence type="predicted"/>
<organism evidence="2 3">
    <name type="scientific">Actinomortierella ambigua</name>
    <dbReference type="NCBI Taxonomy" id="1343610"/>
    <lineage>
        <taxon>Eukaryota</taxon>
        <taxon>Fungi</taxon>
        <taxon>Fungi incertae sedis</taxon>
        <taxon>Mucoromycota</taxon>
        <taxon>Mortierellomycotina</taxon>
        <taxon>Mortierellomycetes</taxon>
        <taxon>Mortierellales</taxon>
        <taxon>Mortierellaceae</taxon>
        <taxon>Actinomortierella</taxon>
    </lineage>
</organism>
<sequence>MSLEPLRHQEYSIAFRLWPRRPWEVEDERYDKHNEMFPGVYGDAMTKRLHQMKKACREIQERRHLIQKLELGFYTYPLQGSLMAFRDNKLMHGFNLQLNHMLFSDASVNEHTATQMTNLTSFTVYLLPLQIFLRGLKPDELFAIWDPRRRLQDAKISDPRVREALIRTYKVLPTMHSDLYTMIHACTWKLLQTNPKLSNLCVVQLSDDFEDCYSELGPEDQETKFLAPELHNFLASLSQARQLTRLTSLSLIKFDWPRYATTRLLAILRETTPNLEQLTIVFRLYNRLGDLKVEDSLSSGGRPLPVKYLHLSSFNPKIPLSFDHSGTHQTFFDDNTRVKQAFLSLLAQFPLLEELRLTGSDCQGRKESLETRSSLLVTMANLIRTPTEERSQRREAYSPGLWSYFWYSGRGRASATEFCREVQALCPRLKALDFSRYPTFRPTVMQAFLDTYGAQLESLDMFGNPGFDASALVQAVRICTNLTTLDISFCHTSQDILPDAYGTPYAPLYECDSFRNTDSVYECGYESDENKNTDHHLTRAWRPHASIRQAPSNIRPHMLAIRPRHHITGREASLALWKLPHLKRFYAQGIMIDARDLLFEYDIANWDKEPKEQKWRVKMPWGRWACQKLEVLAISIAIPSGSPGFDDRDDFIRQDILDKEDRQKQGKGGDKEKEEEEEEGEDEKEKKEERRDGQPSPAKKQKGSPKRRGKGNSGAIRRLHGESDLKSVTAKEVRQSYEFRVCEQLGQLTRLRELLLDGMEETFGVPTREAMHSLTLTVDTGLKLFAPLAHSLERLCVTKLTDKLAGKDEVEWIANNLYYTSLDPKTVAGRLQRHHQQTRPEPTRTNFVELLGLSRNTLDSPREVHRNLAWLRGKCPGLRVELVPLEEDQRNKYSSSFQDY</sequence>
<evidence type="ECO:0000313" key="2">
    <source>
        <dbReference type="EMBL" id="KAG0258648.1"/>
    </source>
</evidence>